<dbReference type="RefSeq" id="WP_165334821.1">
    <property type="nucleotide sequence ID" value="NZ_JAAKZW010000146.1"/>
</dbReference>
<comment type="caution">
    <text evidence="1">The sequence shown here is derived from an EMBL/GenBank/DDBJ whole genome shotgun (WGS) entry which is preliminary data.</text>
</comment>
<evidence type="ECO:0000313" key="2">
    <source>
        <dbReference type="Proteomes" id="UP000481109"/>
    </source>
</evidence>
<sequence>MDPTAVAALFSDQATYERIWGTDSLGVTCGERTDGVLAAGGVSLYRGTERLDRTASLDFDTTTGRVTDLTCTPVAGHGKGGDPTVSGFYGGLVEAARSGDATTQRAQLAQQFVTEHLRSAQESTAATCSSRTPRFWLADNPSSATLSHGWTVTFDDGHGFPIDIDENGKIARSCGG</sequence>
<evidence type="ECO:0000313" key="1">
    <source>
        <dbReference type="EMBL" id="NGO79378.1"/>
    </source>
</evidence>
<reference evidence="1 2" key="1">
    <citation type="submission" date="2020-02" db="EMBL/GenBank/DDBJ databases">
        <title>Whole-genome analyses of novel actinobacteria.</title>
        <authorList>
            <person name="Sahin N."/>
            <person name="Tokatli A."/>
        </authorList>
    </citation>
    <scope>NUCLEOTIDE SEQUENCE [LARGE SCALE GENOMIC DNA]</scope>
    <source>
        <strain evidence="1 2">YC504</strain>
    </source>
</reference>
<gene>
    <name evidence="1" type="ORF">G6045_27530</name>
</gene>
<keyword evidence="2" id="KW-1185">Reference proteome</keyword>
<dbReference type="Proteomes" id="UP000481109">
    <property type="component" value="Unassembled WGS sequence"/>
</dbReference>
<name>A0A6G4XPL7_9ACTN</name>
<organism evidence="1 2">
    <name type="scientific">Streptomyces mesophilus</name>
    <dbReference type="NCBI Taxonomy" id="1775132"/>
    <lineage>
        <taxon>Bacteria</taxon>
        <taxon>Bacillati</taxon>
        <taxon>Actinomycetota</taxon>
        <taxon>Actinomycetes</taxon>
        <taxon>Kitasatosporales</taxon>
        <taxon>Streptomycetaceae</taxon>
        <taxon>Streptomyces</taxon>
    </lineage>
</organism>
<proteinExistence type="predicted"/>
<dbReference type="EMBL" id="JAAKZW010000146">
    <property type="protein sequence ID" value="NGO79378.1"/>
    <property type="molecule type" value="Genomic_DNA"/>
</dbReference>
<accession>A0A6G4XPL7</accession>
<protein>
    <submittedName>
        <fullName evidence="1">Uncharacterized protein</fullName>
    </submittedName>
</protein>
<dbReference type="AlphaFoldDB" id="A0A6G4XPL7"/>